<name>A6GEJ4_9BACT</name>
<dbReference type="Pfam" id="PF04773">
    <property type="entry name" value="FecR"/>
    <property type="match status" value="1"/>
</dbReference>
<sequence>MGDMTRTTGKLFLAVREAQTSDLQLDDPRAHARSRARLLQAMDTAELDAAPALPKSVTQPRSRWLWLAAPVAAAACALAIVMVPGDAREAQPIAYAVDGDAMSANQMIVAGERSRELAFSDDTRVELSPHSELRVDALRSNGAQLMLAEGEVSLSVHHEHDTSWEVDAGPWSVHVTGTQFSVAWEPTTAEFAVEVTEGSVRVEGPQGTVAQLEAGDHFSRTPRLAADLSGPSALPSMAPGQPGAALAGAVPAMPEAAIAMPGGGTPEAAIAEPEAALVEGKAKGKAKTKKAEAAEAKAASWKELYDEANFTGAWASIAESPGGLHGEANRVSAGTMLDLADLARFNKARGDARQVLERLRERFPGTRSAGEAAFLLGKMAAEGGHWPKAATWFEAYLDEQPKGTHRSDALGRLMASYQAAGKQERARDVAADYLERDPKGAHAAKARELLDR</sequence>
<dbReference type="PANTHER" id="PTHR30273:SF2">
    <property type="entry name" value="PROTEIN FECR"/>
    <property type="match status" value="1"/>
</dbReference>
<feature type="domain" description="FecR protein" evidence="2">
    <location>
        <begin position="112"/>
        <end position="201"/>
    </location>
</feature>
<dbReference type="STRING" id="391625.PPSIR1_28786"/>
<evidence type="ECO:0000313" key="4">
    <source>
        <dbReference type="Proteomes" id="UP000005801"/>
    </source>
</evidence>
<dbReference type="OrthoDB" id="8641865at2"/>
<dbReference type="EMBL" id="ABCS01000083">
    <property type="protein sequence ID" value="EDM75702.1"/>
    <property type="molecule type" value="Genomic_DNA"/>
</dbReference>
<dbReference type="GO" id="GO:0016989">
    <property type="term" value="F:sigma factor antagonist activity"/>
    <property type="evidence" value="ECO:0007669"/>
    <property type="project" value="TreeGrafter"/>
</dbReference>
<reference evidence="3 4" key="1">
    <citation type="submission" date="2007-06" db="EMBL/GenBank/DDBJ databases">
        <authorList>
            <person name="Shimkets L."/>
            <person name="Ferriera S."/>
            <person name="Johnson J."/>
            <person name="Kravitz S."/>
            <person name="Beeson K."/>
            <person name="Sutton G."/>
            <person name="Rogers Y.-H."/>
            <person name="Friedman R."/>
            <person name="Frazier M."/>
            <person name="Venter J.C."/>
        </authorList>
    </citation>
    <scope>NUCLEOTIDE SEQUENCE [LARGE SCALE GENOMIC DNA]</scope>
    <source>
        <strain evidence="3 4">SIR-1</strain>
    </source>
</reference>
<dbReference type="AlphaFoldDB" id="A6GEJ4"/>
<accession>A6GEJ4</accession>
<keyword evidence="1" id="KW-0472">Membrane</keyword>
<dbReference type="Gene3D" id="1.25.40.10">
    <property type="entry name" value="Tetratricopeptide repeat domain"/>
    <property type="match status" value="1"/>
</dbReference>
<protein>
    <submittedName>
        <fullName evidence="3">Transmembrane sensor, putative</fullName>
    </submittedName>
</protein>
<evidence type="ECO:0000256" key="1">
    <source>
        <dbReference type="SAM" id="Phobius"/>
    </source>
</evidence>
<evidence type="ECO:0000313" key="3">
    <source>
        <dbReference type="EMBL" id="EDM75702.1"/>
    </source>
</evidence>
<dbReference type="eggNOG" id="COG3712">
    <property type="taxonomic scope" value="Bacteria"/>
</dbReference>
<dbReference type="PANTHER" id="PTHR30273">
    <property type="entry name" value="PERIPLASMIC SIGNAL SENSOR AND SIGMA FACTOR ACTIVATOR FECR-RELATED"/>
    <property type="match status" value="1"/>
</dbReference>
<dbReference type="Gene3D" id="2.60.120.1440">
    <property type="match status" value="1"/>
</dbReference>
<organism evidence="3 4">
    <name type="scientific">Plesiocystis pacifica SIR-1</name>
    <dbReference type="NCBI Taxonomy" id="391625"/>
    <lineage>
        <taxon>Bacteria</taxon>
        <taxon>Pseudomonadati</taxon>
        <taxon>Myxococcota</taxon>
        <taxon>Polyangia</taxon>
        <taxon>Nannocystales</taxon>
        <taxon>Nannocystaceae</taxon>
        <taxon>Plesiocystis</taxon>
    </lineage>
</organism>
<dbReference type="InterPro" id="IPR011990">
    <property type="entry name" value="TPR-like_helical_dom_sf"/>
</dbReference>
<dbReference type="Proteomes" id="UP000005801">
    <property type="component" value="Unassembled WGS sequence"/>
</dbReference>
<gene>
    <name evidence="3" type="ORF">PPSIR1_28786</name>
</gene>
<keyword evidence="1" id="KW-1133">Transmembrane helix</keyword>
<comment type="caution">
    <text evidence="3">The sequence shown here is derived from an EMBL/GenBank/DDBJ whole genome shotgun (WGS) entry which is preliminary data.</text>
</comment>
<dbReference type="InterPro" id="IPR006860">
    <property type="entry name" value="FecR"/>
</dbReference>
<dbReference type="InterPro" id="IPR012373">
    <property type="entry name" value="Ferrdict_sens_TM"/>
</dbReference>
<feature type="transmembrane region" description="Helical" evidence="1">
    <location>
        <begin position="64"/>
        <end position="83"/>
    </location>
</feature>
<proteinExistence type="predicted"/>
<dbReference type="eggNOG" id="COG1729">
    <property type="taxonomic scope" value="Bacteria"/>
</dbReference>
<dbReference type="SUPFAM" id="SSF48452">
    <property type="entry name" value="TPR-like"/>
    <property type="match status" value="1"/>
</dbReference>
<evidence type="ECO:0000259" key="2">
    <source>
        <dbReference type="Pfam" id="PF04773"/>
    </source>
</evidence>
<keyword evidence="4" id="KW-1185">Reference proteome</keyword>
<keyword evidence="1 3" id="KW-0812">Transmembrane</keyword>